<dbReference type="Gene3D" id="3.40.718.10">
    <property type="entry name" value="Isopropylmalate Dehydrogenase"/>
    <property type="match status" value="1"/>
</dbReference>
<dbReference type="AlphaFoldDB" id="A0A644WQ11"/>
<dbReference type="InterPro" id="IPR005255">
    <property type="entry name" value="PdxA_fam"/>
</dbReference>
<protein>
    <submittedName>
        <fullName evidence="4">D-erythronate 4-phosphate dehydrogenase</fullName>
        <ecNumber evidence="4">1.1.1.409</ecNumber>
    </submittedName>
</protein>
<dbReference type="PANTHER" id="PTHR30004">
    <property type="entry name" value="4-HYDROXYTHREONINE-4-PHOSPHATE DEHYDROGENASE"/>
    <property type="match status" value="1"/>
</dbReference>
<evidence type="ECO:0000256" key="2">
    <source>
        <dbReference type="ARBA" id="ARBA00023002"/>
    </source>
</evidence>
<keyword evidence="2 4" id="KW-0560">Oxidoreductase</keyword>
<dbReference type="EC" id="1.1.1.409" evidence="4"/>
<keyword evidence="1" id="KW-0479">Metal-binding</keyword>
<reference evidence="4" key="1">
    <citation type="submission" date="2019-08" db="EMBL/GenBank/DDBJ databases">
        <authorList>
            <person name="Kucharzyk K."/>
            <person name="Murdoch R.W."/>
            <person name="Higgins S."/>
            <person name="Loffler F."/>
        </authorList>
    </citation>
    <scope>NUCLEOTIDE SEQUENCE</scope>
</reference>
<sequence length="342" mass="37095">MMQAKRYLAVPCGDPAGIGPEIVLKALKAAQLPDEVGVIVIADVPVISRLATDLGLKAEFDSVVSDQTRLEQAIKGGSRKILYTQSIVDMNHFAYGRISAMCGRAAYASAETAVLLVQQGYAHAVVTPPLHKEALRAAGIEHIGYTEILSELTHTKKAITMFDTMGLKIFFHTRHLSLRQACDAVTKESLLETIATCDRITKSSPAFDRSLSLAVAGLNPHSGEHGLFGDEEMVSVEPAVIEARRQGIDVVGPIGADSVFYQTRMGKYRAVISLYHDQGHIAAKTYDFNRTISITWDLPFLRTSVDHGTAFDIAGKGLADASGMVRALEVAASYTRSKEEYI</sequence>
<proteinExistence type="predicted"/>
<dbReference type="SUPFAM" id="SSF53659">
    <property type="entry name" value="Isocitrate/Isopropylmalate dehydrogenase-like"/>
    <property type="match status" value="1"/>
</dbReference>
<keyword evidence="3" id="KW-0520">NAD</keyword>
<evidence type="ECO:0000256" key="3">
    <source>
        <dbReference type="ARBA" id="ARBA00023027"/>
    </source>
</evidence>
<dbReference type="Pfam" id="PF04166">
    <property type="entry name" value="PdxA"/>
    <property type="match status" value="1"/>
</dbReference>
<name>A0A644WQ11_9ZZZZ</name>
<gene>
    <name evidence="4" type="primary">pdxA2_9</name>
    <name evidence="4" type="ORF">SDC9_51891</name>
</gene>
<dbReference type="EMBL" id="VSSQ01001147">
    <property type="protein sequence ID" value="MPM05601.1"/>
    <property type="molecule type" value="Genomic_DNA"/>
</dbReference>
<accession>A0A644WQ11</accession>
<dbReference type="PANTHER" id="PTHR30004:SF6">
    <property type="entry name" value="D-THREONATE 4-PHOSPHATE DEHYDROGENASE"/>
    <property type="match status" value="1"/>
</dbReference>
<dbReference type="GO" id="GO:0046872">
    <property type="term" value="F:metal ion binding"/>
    <property type="evidence" value="ECO:0007669"/>
    <property type="project" value="UniProtKB-KW"/>
</dbReference>
<evidence type="ECO:0000313" key="4">
    <source>
        <dbReference type="EMBL" id="MPM05601.1"/>
    </source>
</evidence>
<comment type="caution">
    <text evidence="4">The sequence shown here is derived from an EMBL/GenBank/DDBJ whole genome shotgun (WGS) entry which is preliminary data.</text>
</comment>
<evidence type="ECO:0000256" key="1">
    <source>
        <dbReference type="ARBA" id="ARBA00022723"/>
    </source>
</evidence>
<organism evidence="4">
    <name type="scientific">bioreactor metagenome</name>
    <dbReference type="NCBI Taxonomy" id="1076179"/>
    <lineage>
        <taxon>unclassified sequences</taxon>
        <taxon>metagenomes</taxon>
        <taxon>ecological metagenomes</taxon>
    </lineage>
</organism>
<dbReference type="NCBIfam" id="TIGR00557">
    <property type="entry name" value="pdxA"/>
    <property type="match status" value="1"/>
</dbReference>
<dbReference type="GO" id="GO:0051287">
    <property type="term" value="F:NAD binding"/>
    <property type="evidence" value="ECO:0007669"/>
    <property type="project" value="InterPro"/>
</dbReference>
<dbReference type="GO" id="GO:0016491">
    <property type="term" value="F:oxidoreductase activity"/>
    <property type="evidence" value="ECO:0007669"/>
    <property type="project" value="UniProtKB-KW"/>
</dbReference>